<protein>
    <submittedName>
        <fullName evidence="2">Uncharacterized protein</fullName>
    </submittedName>
</protein>
<dbReference type="Proteomes" id="UP000176901">
    <property type="component" value="Unassembled WGS sequence"/>
</dbReference>
<dbReference type="AlphaFoldDB" id="A0A1G2R209"/>
<comment type="caution">
    <text evidence="2">The sequence shown here is derived from an EMBL/GenBank/DDBJ whole genome shotgun (WGS) entry which is preliminary data.</text>
</comment>
<proteinExistence type="predicted"/>
<organism evidence="2 3">
    <name type="scientific">Candidatus Wildermuthbacteria bacterium RIFCSPHIGHO2_02_FULL_47_12</name>
    <dbReference type="NCBI Taxonomy" id="1802451"/>
    <lineage>
        <taxon>Bacteria</taxon>
        <taxon>Candidatus Wildermuthiibacteriota</taxon>
    </lineage>
</organism>
<reference evidence="2 3" key="1">
    <citation type="journal article" date="2016" name="Nat. Commun.">
        <title>Thousands of microbial genomes shed light on interconnected biogeochemical processes in an aquifer system.</title>
        <authorList>
            <person name="Anantharaman K."/>
            <person name="Brown C.T."/>
            <person name="Hug L.A."/>
            <person name="Sharon I."/>
            <person name="Castelle C.J."/>
            <person name="Probst A.J."/>
            <person name="Thomas B.C."/>
            <person name="Singh A."/>
            <person name="Wilkins M.J."/>
            <person name="Karaoz U."/>
            <person name="Brodie E.L."/>
            <person name="Williams K.H."/>
            <person name="Hubbard S.S."/>
            <person name="Banfield J.F."/>
        </authorList>
    </citation>
    <scope>NUCLEOTIDE SEQUENCE [LARGE SCALE GENOMIC DNA]</scope>
</reference>
<feature type="region of interest" description="Disordered" evidence="1">
    <location>
        <begin position="29"/>
        <end position="65"/>
    </location>
</feature>
<dbReference type="EMBL" id="MHTW01000021">
    <property type="protein sequence ID" value="OHA66905.1"/>
    <property type="molecule type" value="Genomic_DNA"/>
</dbReference>
<sequence length="65" mass="7569">MDPFYTKDYHMAFEEEILFPPFQEEVVEGEPDLLEDDELEGDEDDNAKEPDVDEDADDDLGIEEE</sequence>
<accession>A0A1G2R209</accession>
<evidence type="ECO:0000313" key="3">
    <source>
        <dbReference type="Proteomes" id="UP000176901"/>
    </source>
</evidence>
<name>A0A1G2R209_9BACT</name>
<evidence type="ECO:0000256" key="1">
    <source>
        <dbReference type="SAM" id="MobiDB-lite"/>
    </source>
</evidence>
<evidence type="ECO:0000313" key="2">
    <source>
        <dbReference type="EMBL" id="OHA66905.1"/>
    </source>
</evidence>
<gene>
    <name evidence="2" type="ORF">A3C82_01570</name>
</gene>